<protein>
    <recommendedName>
        <fullName evidence="15">Lysosomal dipeptide transporter MFSD1</fullName>
    </recommendedName>
    <alternativeName>
        <fullName evidence="16">Major facilitator superfamily domain-containing protein 1</fullName>
    </alternativeName>
</protein>
<dbReference type="Gene3D" id="1.20.1250.20">
    <property type="entry name" value="MFS general substrate transporter like domains"/>
    <property type="match status" value="2"/>
</dbReference>
<evidence type="ECO:0000313" key="22">
    <source>
        <dbReference type="EMBL" id="SAM09183.1"/>
    </source>
</evidence>
<evidence type="ECO:0000256" key="2">
    <source>
        <dbReference type="ARBA" id="ARBA00044876"/>
    </source>
</evidence>
<dbReference type="SUPFAM" id="SSF103473">
    <property type="entry name" value="MFS general substrate transporter"/>
    <property type="match status" value="1"/>
</dbReference>
<accession>A0A163KM70</accession>
<dbReference type="InterPro" id="IPR020846">
    <property type="entry name" value="MFS_dom"/>
</dbReference>
<dbReference type="PROSITE" id="PS50850">
    <property type="entry name" value="MFS"/>
    <property type="match status" value="1"/>
</dbReference>
<evidence type="ECO:0000256" key="8">
    <source>
        <dbReference type="ARBA" id="ARBA00044898"/>
    </source>
</evidence>
<dbReference type="EMBL" id="LT554985">
    <property type="protein sequence ID" value="SAM09183.1"/>
    <property type="molecule type" value="Genomic_DNA"/>
</dbReference>
<evidence type="ECO:0000256" key="5">
    <source>
        <dbReference type="ARBA" id="ARBA00044884"/>
    </source>
</evidence>
<evidence type="ECO:0000313" key="23">
    <source>
        <dbReference type="Proteomes" id="UP000078561"/>
    </source>
</evidence>
<evidence type="ECO:0000256" key="15">
    <source>
        <dbReference type="ARBA" id="ARBA00044985"/>
    </source>
</evidence>
<evidence type="ECO:0000256" key="14">
    <source>
        <dbReference type="ARBA" id="ARBA00044924"/>
    </source>
</evidence>
<evidence type="ECO:0000259" key="21">
    <source>
        <dbReference type="PROSITE" id="PS50850"/>
    </source>
</evidence>
<evidence type="ECO:0000256" key="13">
    <source>
        <dbReference type="ARBA" id="ARBA00044919"/>
    </source>
</evidence>
<dbReference type="GO" id="GO:0022857">
    <property type="term" value="F:transmembrane transporter activity"/>
    <property type="evidence" value="ECO:0007669"/>
    <property type="project" value="InterPro"/>
</dbReference>
<dbReference type="OrthoDB" id="424834at2759"/>
<name>A0A163KM70_ABSGL</name>
<comment type="catalytic activity">
    <reaction evidence="11">
        <text>L-arginyl-glycine(out) = L-arginyl-glycine(in)</text>
        <dbReference type="Rhea" id="RHEA:79391"/>
        <dbReference type="ChEBI" id="CHEBI:229955"/>
    </reaction>
</comment>
<feature type="transmembrane region" description="Helical" evidence="20">
    <location>
        <begin position="60"/>
        <end position="77"/>
    </location>
</feature>
<comment type="catalytic activity">
    <reaction evidence="14">
        <text>L-lysyl-glycine(out) = L-lysyl-glycine(in)</text>
        <dbReference type="Rhea" id="RHEA:79407"/>
        <dbReference type="ChEBI" id="CHEBI:191202"/>
    </reaction>
</comment>
<evidence type="ECO:0000256" key="17">
    <source>
        <dbReference type="ARBA" id="ARBA00045709"/>
    </source>
</evidence>
<dbReference type="PANTHER" id="PTHR23512:SF12">
    <property type="entry name" value="TRANSPORTER, PUTATIVE (AFU_ORTHOLOGUE AFUA_4G00260)-RELATED"/>
    <property type="match status" value="1"/>
</dbReference>
<comment type="catalytic activity">
    <reaction evidence="10">
        <text>L-lysyl-L-lysine(out) = L-lysyl-L-lysine(in)</text>
        <dbReference type="Rhea" id="RHEA:79403"/>
        <dbReference type="ChEBI" id="CHEBI:229956"/>
    </reaction>
</comment>
<feature type="transmembrane region" description="Helical" evidence="20">
    <location>
        <begin position="160"/>
        <end position="181"/>
    </location>
</feature>
<evidence type="ECO:0000256" key="11">
    <source>
        <dbReference type="ARBA" id="ARBA00044903"/>
    </source>
</evidence>
<evidence type="ECO:0000256" key="18">
    <source>
        <dbReference type="ARBA" id="ARBA00046376"/>
    </source>
</evidence>
<comment type="subcellular location">
    <subcellularLocation>
        <location evidence="1">Membrane</location>
        <topology evidence="1">Multi-pass membrane protein</topology>
    </subcellularLocation>
</comment>
<feature type="transmembrane region" description="Helical" evidence="20">
    <location>
        <begin position="187"/>
        <end position="214"/>
    </location>
</feature>
<dbReference type="InterPro" id="IPR052187">
    <property type="entry name" value="MFSD1"/>
</dbReference>
<comment type="catalytic activity">
    <reaction evidence="3">
        <text>L-histidyl-glycine(out) = L-histidyl-glycine(in)</text>
        <dbReference type="Rhea" id="RHEA:79395"/>
        <dbReference type="ChEBI" id="CHEBI:229957"/>
    </reaction>
</comment>
<evidence type="ECO:0000256" key="7">
    <source>
        <dbReference type="ARBA" id="ARBA00044893"/>
    </source>
</evidence>
<dbReference type="InterPro" id="IPR011701">
    <property type="entry name" value="MFS"/>
</dbReference>
<feature type="transmembrane region" description="Helical" evidence="20">
    <location>
        <begin position="126"/>
        <end position="148"/>
    </location>
</feature>
<comment type="catalytic activity">
    <reaction evidence="2">
        <text>L-lysyl-L-alanine(out) = L-lysyl-L-alanine(in)</text>
        <dbReference type="Rhea" id="RHEA:79399"/>
        <dbReference type="ChEBI" id="CHEBI:229954"/>
    </reaction>
</comment>
<keyword evidence="20" id="KW-0472">Membrane</keyword>
<feature type="transmembrane region" description="Helical" evidence="20">
    <location>
        <begin position="466"/>
        <end position="488"/>
    </location>
</feature>
<comment type="catalytic activity">
    <reaction evidence="5">
        <text>L-alpha-aminoacyl-L-histidine(out) = L-alpha-aminoacyl-L-histidine(in)</text>
        <dbReference type="Rhea" id="RHEA:79375"/>
        <dbReference type="ChEBI" id="CHEBI:229967"/>
    </reaction>
</comment>
<evidence type="ECO:0000256" key="20">
    <source>
        <dbReference type="SAM" id="Phobius"/>
    </source>
</evidence>
<dbReference type="InterPro" id="IPR036259">
    <property type="entry name" value="MFS_trans_sf"/>
</dbReference>
<organism evidence="22">
    <name type="scientific">Absidia glauca</name>
    <name type="common">Pin mould</name>
    <dbReference type="NCBI Taxonomy" id="4829"/>
    <lineage>
        <taxon>Eukaryota</taxon>
        <taxon>Fungi</taxon>
        <taxon>Fungi incertae sedis</taxon>
        <taxon>Mucoromycota</taxon>
        <taxon>Mucoromycotina</taxon>
        <taxon>Mucoromycetes</taxon>
        <taxon>Mucorales</taxon>
        <taxon>Cunninghamellaceae</taxon>
        <taxon>Absidia</taxon>
    </lineage>
</organism>
<feature type="transmembrane region" description="Helical" evidence="20">
    <location>
        <begin position="408"/>
        <end position="428"/>
    </location>
</feature>
<dbReference type="Proteomes" id="UP000078561">
    <property type="component" value="Unassembled WGS sequence"/>
</dbReference>
<evidence type="ECO:0000256" key="3">
    <source>
        <dbReference type="ARBA" id="ARBA00044878"/>
    </source>
</evidence>
<evidence type="ECO:0000256" key="16">
    <source>
        <dbReference type="ARBA" id="ARBA00045018"/>
    </source>
</evidence>
<comment type="catalytic activity">
    <reaction evidence="13">
        <text>L-alanyl-L-lysine(out) = L-alanyl-L-lysine(in)</text>
        <dbReference type="Rhea" id="RHEA:79415"/>
        <dbReference type="ChEBI" id="CHEBI:192470"/>
    </reaction>
</comment>
<evidence type="ECO:0000256" key="4">
    <source>
        <dbReference type="ARBA" id="ARBA00044881"/>
    </source>
</evidence>
<dbReference type="OMA" id="FMNVFTN"/>
<reference evidence="22" key="1">
    <citation type="submission" date="2016-04" db="EMBL/GenBank/DDBJ databases">
        <authorList>
            <person name="Evans L.H."/>
            <person name="Alamgir A."/>
            <person name="Owens N."/>
            <person name="Weber N.D."/>
            <person name="Virtaneva K."/>
            <person name="Barbian K."/>
            <person name="Babar A."/>
            <person name="Rosenke K."/>
        </authorList>
    </citation>
    <scope>NUCLEOTIDE SEQUENCE [LARGE SCALE GENOMIC DNA]</scope>
    <source>
        <strain evidence="22">CBS 101.48</strain>
    </source>
</reference>
<feature type="transmembrane region" description="Helical" evidence="20">
    <location>
        <begin position="244"/>
        <end position="271"/>
    </location>
</feature>
<comment type="function">
    <text evidence="17">Lysosomal dipeptide uniporter that selectively exports lysine, arginine or histidine-containing dipeptides with a net positive charge from the lysosome lumen into the cytosol. Could play a role in a specific type of protein O-glycosylation indirectly regulating macrophages migration and tissue invasion. Also essential for liver homeostasis.</text>
</comment>
<gene>
    <name evidence="22" type="primary">ABSGL_14857.1 scaffold 14966</name>
</gene>
<evidence type="ECO:0000256" key="10">
    <source>
        <dbReference type="ARBA" id="ARBA00044900"/>
    </source>
</evidence>
<keyword evidence="20" id="KW-1133">Transmembrane helix</keyword>
<evidence type="ECO:0000256" key="1">
    <source>
        <dbReference type="ARBA" id="ARBA00004141"/>
    </source>
</evidence>
<comment type="catalytic activity">
    <reaction evidence="8">
        <text>L-aspartyl-L-lysine(out) = L-aspartyl-L-lysine(in)</text>
        <dbReference type="Rhea" id="RHEA:79411"/>
        <dbReference type="ChEBI" id="CHEBI:229953"/>
    </reaction>
</comment>
<feature type="domain" description="Major facilitator superfamily (MFS) profile" evidence="21">
    <location>
        <begin position="62"/>
        <end position="490"/>
    </location>
</feature>
<comment type="catalytic activity">
    <reaction evidence="12">
        <text>L-histidyl-L-alpha-amino acid(out) = L-histidyl-L-alpha-amino acid(in)</text>
        <dbReference type="Rhea" id="RHEA:79379"/>
        <dbReference type="ChEBI" id="CHEBI:229964"/>
    </reaction>
</comment>
<evidence type="ECO:0000256" key="9">
    <source>
        <dbReference type="ARBA" id="ARBA00044899"/>
    </source>
</evidence>
<dbReference type="InParanoid" id="A0A163KM70"/>
<comment type="subunit">
    <text evidence="18">Homodimer. Interacts with lysosomal protein GLMP (via lumenal domain); the interaction starts while both proteins are still in the endoplasmic reticulum and is required for stabilization of MFSD1 in lysosomes but has no direct effect on its targeting to lysosomes or transporter activity.</text>
</comment>
<feature type="transmembrane region" description="Helical" evidence="20">
    <location>
        <begin position="98"/>
        <end position="120"/>
    </location>
</feature>
<dbReference type="GO" id="GO:0016020">
    <property type="term" value="C:membrane"/>
    <property type="evidence" value="ECO:0007669"/>
    <property type="project" value="UniProtKB-SubCell"/>
</dbReference>
<evidence type="ECO:0000256" key="12">
    <source>
        <dbReference type="ARBA" id="ARBA00044912"/>
    </source>
</evidence>
<evidence type="ECO:0000256" key="19">
    <source>
        <dbReference type="SAM" id="MobiDB-lite"/>
    </source>
</evidence>
<feature type="region of interest" description="Disordered" evidence="19">
    <location>
        <begin position="1"/>
        <end position="23"/>
    </location>
</feature>
<dbReference type="AlphaFoldDB" id="A0A163KM70"/>
<keyword evidence="20" id="KW-0812">Transmembrane</keyword>
<keyword evidence="23" id="KW-1185">Reference proteome</keyword>
<evidence type="ECO:0000256" key="6">
    <source>
        <dbReference type="ARBA" id="ARBA00044891"/>
    </source>
</evidence>
<sequence>MPLGYTDAETTPLLPSTSHEPRPCADSTVCCTPKNKPLNDALGDDEDDCHLAEQKWEYKAVALLCTLFIAVGSHFAAHTLGAMKNTIKEQFQISNAEYGVIQSSVAIVNTVLPVLGGIFVDAFGTIPGSLITTLLITSGNILVALSISSTNLTMLILGRLFYGIGSGTVVIVQETILSQWFRGRSLAAVVALMLTFSAMLCIFSFIVNLVYIVLLRSVSNPSAVACRKQTEVIKRKKSFSWKKLLFLPHSYWLIAAMEFFLGGGWGCFLHINSEFVKFRFGYSNAQSAATASVAQILPVFLMPFLGLCVDKYGKRTWMMIGSGVSMLASLLLLGYTNVVPLVGMLIFSLSLSLGPVGLVSSVPVVLPLSLVGTGLGLIKSWTNIGLALFDIVTGWLQDQDANKGYDGVIYFFIGISLAAILCGLALTYMDHHTYNHILDRSAREAHRRNENKLSNAVPLQQNNINWLYAGVYVVMAILTWALFFRFVLLI</sequence>
<dbReference type="PANTHER" id="PTHR23512">
    <property type="entry name" value="MAJOR FACILITATOR SUPERFAMILY DOMAIN-CONTAINING PROTEIN 1"/>
    <property type="match status" value="1"/>
</dbReference>
<comment type="catalytic activity">
    <reaction evidence="6">
        <text>L-lysyl-L-alpha-amino acid(out) = L-lysyl-L-alpha-amino acid(in)</text>
        <dbReference type="Rhea" id="RHEA:79387"/>
        <dbReference type="ChEBI" id="CHEBI:229965"/>
    </reaction>
</comment>
<dbReference type="STRING" id="4829.A0A163KM70"/>
<feature type="transmembrane region" description="Helical" evidence="20">
    <location>
        <begin position="291"/>
        <end position="309"/>
    </location>
</feature>
<proteinExistence type="predicted"/>
<dbReference type="Pfam" id="PF07690">
    <property type="entry name" value="MFS_1"/>
    <property type="match status" value="1"/>
</dbReference>
<comment type="catalytic activity">
    <reaction evidence="9">
        <text>L-arginyl-L-alpha-amino acid(out) = L-arginyl-L-alpha-amino acid(in)</text>
        <dbReference type="Rhea" id="RHEA:79371"/>
        <dbReference type="ChEBI" id="CHEBI:84315"/>
    </reaction>
</comment>
<comment type="catalytic activity">
    <reaction evidence="4">
        <text>L-alpha-aminoacyl-L-arginine(out) = L-alpha-aminoacyl-L-arginine(in)</text>
        <dbReference type="Rhea" id="RHEA:79367"/>
        <dbReference type="ChEBI" id="CHEBI:229968"/>
    </reaction>
</comment>
<comment type="catalytic activity">
    <reaction evidence="7">
        <text>L-alpha-aminoacyl-L-lysine(out) = L-alpha-aminoacyl-L-lysine(in)</text>
        <dbReference type="Rhea" id="RHEA:79383"/>
        <dbReference type="ChEBI" id="CHEBI:229966"/>
    </reaction>
</comment>